<dbReference type="OrthoDB" id="4070623at2"/>
<dbReference type="STRING" id="1161919.EPIR_3113"/>
<accession>V5ZC41</accession>
<gene>
    <name evidence="2" type="primary">D</name>
    <name evidence="2" type="ORF">EPIR_3113</name>
</gene>
<comment type="caution">
    <text evidence="2">The sequence shown here is derived from an EMBL/GenBank/DDBJ whole genome shotgun (WGS) entry which is preliminary data.</text>
</comment>
<organism evidence="2 3">
    <name type="scientific">Erwinia piriflorinigrans CFBP 5888</name>
    <dbReference type="NCBI Taxonomy" id="1161919"/>
    <lineage>
        <taxon>Bacteria</taxon>
        <taxon>Pseudomonadati</taxon>
        <taxon>Pseudomonadota</taxon>
        <taxon>Gammaproteobacteria</taxon>
        <taxon>Enterobacterales</taxon>
        <taxon>Erwiniaceae</taxon>
        <taxon>Erwinia</taxon>
    </lineage>
</organism>
<dbReference type="PANTHER" id="PTHR35862:SF3">
    <property type="entry name" value="FELS-2 PROPHAGE PROTEIN"/>
    <property type="match status" value="1"/>
</dbReference>
<dbReference type="RefSeq" id="WP_023656238.1">
    <property type="nucleotide sequence ID" value="NZ_CAHS01000021.1"/>
</dbReference>
<reference evidence="2 3" key="1">
    <citation type="journal article" date="2013" name="Syst. Appl. Microbiol.">
        <title>Phylogenetic position and virulence apparatus of the pear flower necrosis pathogen Erwinia piriflorinigrans CFBP 5888T as assessed by comparative genomics.</title>
        <authorList>
            <person name="Smits T.H."/>
            <person name="Rezzonico F."/>
            <person name="Lopez M.M."/>
            <person name="Blom J."/>
            <person name="Goesmann A."/>
            <person name="Frey J.E."/>
            <person name="Duffy B."/>
        </authorList>
    </citation>
    <scope>NUCLEOTIDE SEQUENCE [LARGE SCALE GENOMIC DNA]</scope>
    <source>
        <strain evidence="3">CFBP5888</strain>
    </source>
</reference>
<keyword evidence="3" id="KW-1185">Reference proteome</keyword>
<protein>
    <submittedName>
        <fullName evidence="2">Late control gene D protein GpD</fullName>
    </submittedName>
</protein>
<evidence type="ECO:0000313" key="3">
    <source>
        <dbReference type="Proteomes" id="UP000018217"/>
    </source>
</evidence>
<proteinExistence type="predicted"/>
<dbReference type="AlphaFoldDB" id="V5ZC41"/>
<dbReference type="SUPFAM" id="SSF69279">
    <property type="entry name" value="Phage tail proteins"/>
    <property type="match status" value="1"/>
</dbReference>
<dbReference type="PANTHER" id="PTHR35862">
    <property type="entry name" value="FELS-2 PROPHAGE PROTEIN"/>
    <property type="match status" value="1"/>
</dbReference>
<evidence type="ECO:0000313" key="2">
    <source>
        <dbReference type="EMBL" id="CCG88476.1"/>
    </source>
</evidence>
<evidence type="ECO:0000256" key="1">
    <source>
        <dbReference type="SAM" id="MobiDB-lite"/>
    </source>
</evidence>
<sequence length="364" mass="39624">MNLTSHSIASGSKTPAFRIHIADKDVTSELDKRLINLTLTDNRGFVADDLTLTLDDADGQIVMPRLGAVLHLELGWKGQALCPKGSFVVDAVTLQGSPDTLSITARSADFSSALSQKHEHTWHETTLGAVVKDIAGKIGLKPALSDELKDKPIDHIDQTNESDGSFLVRLASRYGAIAAIKDGHLLFMPQGEGRTASGKLLPIVALTRRAGDGHVFDIKGGTRWTGVSAHWLDTREPEKKKRQPAKGNQTAIPPAAPEASEESNPLLVGESANPLVLNRTYANRDDALQAAKAQWERIRRGVSSFTLLLAEGRAELYTEMMIKVSGFKAPIDDETWIISKLTHNVTADKGFTTSMELERRLKIP</sequence>
<name>V5ZC41_9GAMM</name>
<dbReference type="EMBL" id="CAHS01000021">
    <property type="protein sequence ID" value="CCG88476.1"/>
    <property type="molecule type" value="Genomic_DNA"/>
</dbReference>
<feature type="region of interest" description="Disordered" evidence="1">
    <location>
        <begin position="232"/>
        <end position="265"/>
    </location>
</feature>
<dbReference type="Pfam" id="PF05954">
    <property type="entry name" value="Phage_GPD"/>
    <property type="match status" value="1"/>
</dbReference>
<dbReference type="Proteomes" id="UP000018217">
    <property type="component" value="Unassembled WGS sequence"/>
</dbReference>
<dbReference type="InterPro" id="IPR052726">
    <property type="entry name" value="Phage_Baseplate_Hub"/>
</dbReference>